<sequence>MPPASKSPADAWPKKLSKTRLARKDVTEIPDGVHNGKSTGQPNPLVQDTTLSRMLPENIWEGKIDNIHIEWSEEARNTFRTGSSNSLVLWSDIKRKAVTEHICVNVISKLGLTYAKILASPHHTRTVQDSLTGRWVKVPDDHHITVTSDKYLNSGYWSSRWQAYPTWHIYLKPEGRHGIVVVGLSCAVRLSNDVDAKPVIDERYSCGRYTPLC</sequence>
<feature type="region of interest" description="Disordered" evidence="1">
    <location>
        <begin position="23"/>
        <end position="47"/>
    </location>
</feature>
<proteinExistence type="predicted"/>
<protein>
    <submittedName>
        <fullName evidence="2">Uncharacterized protein</fullName>
    </submittedName>
</protein>
<reference evidence="2" key="1">
    <citation type="journal article" date="2021" name="Nat. Commun.">
        <title>Genetic determinants of endophytism in the Arabidopsis root mycobiome.</title>
        <authorList>
            <person name="Mesny F."/>
            <person name="Miyauchi S."/>
            <person name="Thiergart T."/>
            <person name="Pickel B."/>
            <person name="Atanasova L."/>
            <person name="Karlsson M."/>
            <person name="Huettel B."/>
            <person name="Barry K.W."/>
            <person name="Haridas S."/>
            <person name="Chen C."/>
            <person name="Bauer D."/>
            <person name="Andreopoulos W."/>
            <person name="Pangilinan J."/>
            <person name="LaButti K."/>
            <person name="Riley R."/>
            <person name="Lipzen A."/>
            <person name="Clum A."/>
            <person name="Drula E."/>
            <person name="Henrissat B."/>
            <person name="Kohler A."/>
            <person name="Grigoriev I.V."/>
            <person name="Martin F.M."/>
            <person name="Hacquard S."/>
        </authorList>
    </citation>
    <scope>NUCLEOTIDE SEQUENCE</scope>
    <source>
        <strain evidence="2">MPI-SDFR-AT-0120</strain>
    </source>
</reference>
<comment type="caution">
    <text evidence="2">The sequence shown here is derived from an EMBL/GenBank/DDBJ whole genome shotgun (WGS) entry which is preliminary data.</text>
</comment>
<dbReference type="Proteomes" id="UP000813461">
    <property type="component" value="Unassembled WGS sequence"/>
</dbReference>
<feature type="compositionally biased region" description="Polar residues" evidence="1">
    <location>
        <begin position="36"/>
        <end position="47"/>
    </location>
</feature>
<name>A0A8K0VT43_9PLEO</name>
<dbReference type="EMBL" id="JAGMVJ010000026">
    <property type="protein sequence ID" value="KAH7070822.1"/>
    <property type="molecule type" value="Genomic_DNA"/>
</dbReference>
<organism evidence="2 3">
    <name type="scientific">Paraphoma chrysanthemicola</name>
    <dbReference type="NCBI Taxonomy" id="798071"/>
    <lineage>
        <taxon>Eukaryota</taxon>
        <taxon>Fungi</taxon>
        <taxon>Dikarya</taxon>
        <taxon>Ascomycota</taxon>
        <taxon>Pezizomycotina</taxon>
        <taxon>Dothideomycetes</taxon>
        <taxon>Pleosporomycetidae</taxon>
        <taxon>Pleosporales</taxon>
        <taxon>Pleosporineae</taxon>
        <taxon>Phaeosphaeriaceae</taxon>
        <taxon>Paraphoma</taxon>
    </lineage>
</organism>
<accession>A0A8K0VT43</accession>
<dbReference type="AlphaFoldDB" id="A0A8K0VT43"/>
<evidence type="ECO:0000313" key="3">
    <source>
        <dbReference type="Proteomes" id="UP000813461"/>
    </source>
</evidence>
<evidence type="ECO:0000256" key="1">
    <source>
        <dbReference type="SAM" id="MobiDB-lite"/>
    </source>
</evidence>
<keyword evidence="3" id="KW-1185">Reference proteome</keyword>
<gene>
    <name evidence="2" type="ORF">FB567DRAFT_554614</name>
</gene>
<evidence type="ECO:0000313" key="2">
    <source>
        <dbReference type="EMBL" id="KAH7070822.1"/>
    </source>
</evidence>